<reference evidence="2 3" key="1">
    <citation type="submission" date="2020-01" db="EMBL/GenBank/DDBJ databases">
        <title>Comparative genomics of meat spoilage bacteria.</title>
        <authorList>
            <person name="Hilgarth M."/>
            <person name="Vogel R.F."/>
        </authorList>
    </citation>
    <scope>NUCLEOTIDE SEQUENCE [LARGE SCALE GENOMIC DNA]</scope>
    <source>
        <strain evidence="2 3">TMW2.2077</strain>
    </source>
</reference>
<dbReference type="EMBL" id="JAAEBW010000011">
    <property type="protein sequence ID" value="MBM1197022.1"/>
    <property type="molecule type" value="Genomic_DNA"/>
</dbReference>
<sequence>MTLRFITPLAIIALLAGCSIPTAPVAVSMGDHSAGSSTAAIIPTGKQVSVGVLYSATTDTNRAYLRHYQANAGTGFGQSLLVQSIHDAYVATSNPDLAVDRVTTSLQRYFGAVTVYPDMPSLKAAKPDVMVVVDARSQLMTSRSSDIESTVSTLFYDHHFNYIATATGHAAKTLPPIWAGNKRSEEMVTEITEQQQVQLMALHRFEQSLHEVLAPSKATSEPLSLRLP</sequence>
<evidence type="ECO:0000313" key="2">
    <source>
        <dbReference type="EMBL" id="MBM1197022.1"/>
    </source>
</evidence>
<dbReference type="PROSITE" id="PS51257">
    <property type="entry name" value="PROKAR_LIPOPROTEIN"/>
    <property type="match status" value="1"/>
</dbReference>
<accession>A0ABS1ZKL6</accession>
<proteinExistence type="predicted"/>
<name>A0ABS1ZKL6_9PSED</name>
<comment type="caution">
    <text evidence="2">The sequence shown here is derived from an EMBL/GenBank/DDBJ whole genome shotgun (WGS) entry which is preliminary data.</text>
</comment>
<keyword evidence="3" id="KW-1185">Reference proteome</keyword>
<feature type="chain" id="PRO_5045638768" evidence="1">
    <location>
        <begin position="26"/>
        <end position="228"/>
    </location>
</feature>
<feature type="signal peptide" evidence="1">
    <location>
        <begin position="1"/>
        <end position="25"/>
    </location>
</feature>
<dbReference type="RefSeq" id="WP_203303504.1">
    <property type="nucleotide sequence ID" value="NZ_JAAEBW010000011.1"/>
</dbReference>
<evidence type="ECO:0000256" key="1">
    <source>
        <dbReference type="SAM" id="SignalP"/>
    </source>
</evidence>
<gene>
    <name evidence="2" type="ORF">GYN02_17805</name>
</gene>
<protein>
    <submittedName>
        <fullName evidence="2">ATPase</fullName>
    </submittedName>
</protein>
<evidence type="ECO:0000313" key="3">
    <source>
        <dbReference type="Proteomes" id="UP000809529"/>
    </source>
</evidence>
<dbReference type="Proteomes" id="UP000809529">
    <property type="component" value="Unassembled WGS sequence"/>
</dbReference>
<keyword evidence="1" id="KW-0732">Signal</keyword>
<organism evidence="2 3">
    <name type="scientific">Pseudomonas weihenstephanensis</name>
    <dbReference type="NCBI Taxonomy" id="1608994"/>
    <lineage>
        <taxon>Bacteria</taxon>
        <taxon>Pseudomonadati</taxon>
        <taxon>Pseudomonadota</taxon>
        <taxon>Gammaproteobacteria</taxon>
        <taxon>Pseudomonadales</taxon>
        <taxon>Pseudomonadaceae</taxon>
        <taxon>Pseudomonas</taxon>
    </lineage>
</organism>